<dbReference type="OrthoDB" id="9799824at2"/>
<dbReference type="EMBL" id="WRXO01000012">
    <property type="protein sequence ID" value="MVT44593.1"/>
    <property type="molecule type" value="Genomic_DNA"/>
</dbReference>
<proteinExistence type="predicted"/>
<reference evidence="1 2" key="1">
    <citation type="submission" date="2019-12" db="EMBL/GenBank/DDBJ databases">
        <title>The draft genomic sequence of strain Chitinophaga oryziterrae JCM 16595.</title>
        <authorList>
            <person name="Zhang X."/>
        </authorList>
    </citation>
    <scope>NUCLEOTIDE SEQUENCE [LARGE SCALE GENOMIC DNA]</scope>
    <source>
        <strain evidence="1 2">JCM 16595</strain>
    </source>
</reference>
<dbReference type="RefSeq" id="WP_157303385.1">
    <property type="nucleotide sequence ID" value="NZ_BAAAZB010000018.1"/>
</dbReference>
<accession>A0A6N8JH64</accession>
<dbReference type="AlphaFoldDB" id="A0A6N8JH64"/>
<organism evidence="1 2">
    <name type="scientific">Chitinophaga oryziterrae</name>
    <dbReference type="NCBI Taxonomy" id="1031224"/>
    <lineage>
        <taxon>Bacteria</taxon>
        <taxon>Pseudomonadati</taxon>
        <taxon>Bacteroidota</taxon>
        <taxon>Chitinophagia</taxon>
        <taxon>Chitinophagales</taxon>
        <taxon>Chitinophagaceae</taxon>
        <taxon>Chitinophaga</taxon>
    </lineage>
</organism>
<evidence type="ECO:0000313" key="1">
    <source>
        <dbReference type="EMBL" id="MVT44593.1"/>
    </source>
</evidence>
<dbReference type="SUPFAM" id="SSF88723">
    <property type="entry name" value="PIN domain-like"/>
    <property type="match status" value="1"/>
</dbReference>
<dbReference type="InterPro" id="IPR029060">
    <property type="entry name" value="PIN-like_dom_sf"/>
</dbReference>
<dbReference type="Proteomes" id="UP000468388">
    <property type="component" value="Unassembled WGS sequence"/>
</dbReference>
<sequence length="159" mass="18059">MKKIYADTSVIGGCFDNEFKGHSLPLFDAFKAGALKLILSDMALQELEPAREEIRNKIFEIPYANIIEAVTTDEGNELASEYIYSGALRRKSYDDAVHIALATLNKADALASWNFKLIVNFNRIKMCNHVNVLYGYKQVEIMTPSLILKTIQYERFKTV</sequence>
<evidence type="ECO:0000313" key="2">
    <source>
        <dbReference type="Proteomes" id="UP000468388"/>
    </source>
</evidence>
<comment type="caution">
    <text evidence="1">The sequence shown here is derived from an EMBL/GenBank/DDBJ whole genome shotgun (WGS) entry which is preliminary data.</text>
</comment>
<gene>
    <name evidence="1" type="ORF">GO495_28635</name>
</gene>
<name>A0A6N8JH64_9BACT</name>
<keyword evidence="2" id="KW-1185">Reference proteome</keyword>
<protein>
    <submittedName>
        <fullName evidence="1">PIN domain protein</fullName>
    </submittedName>
</protein>